<reference evidence="2 3" key="1">
    <citation type="submission" date="2012-10" db="EMBL/GenBank/DDBJ databases">
        <authorList>
            <person name="Harkins D.M."/>
            <person name="Durkin A.S."/>
            <person name="Brinkac L.M."/>
            <person name="Haft D.H."/>
            <person name="Selengut J.D."/>
            <person name="Sanka R."/>
            <person name="DePew J."/>
            <person name="Purushe J."/>
            <person name="Whelen A.C."/>
            <person name="Vinetz J.M."/>
            <person name="Sutton G.G."/>
            <person name="Nierman W.C."/>
            <person name="Fouts D.E."/>
        </authorList>
    </citation>
    <scope>NUCLEOTIDE SEQUENCE [LARGE SCALE GENOMIC DNA]</scope>
    <source>
        <strain evidence="2 3">2006001853</strain>
    </source>
</reference>
<gene>
    <name evidence="2" type="ORF">LEP1GSC036_4303</name>
</gene>
<keyword evidence="1" id="KW-0812">Transmembrane</keyword>
<name>A0A828Z0V6_9LEPT</name>
<dbReference type="AlphaFoldDB" id="A0A828Z0V6"/>
<sequence>MERRSNRAGSCGLSLFGIVFYILLSIQKAITFVKCKNGGEVIGLGNTN</sequence>
<keyword evidence="1" id="KW-0472">Membrane</keyword>
<keyword evidence="1" id="KW-1133">Transmembrane helix</keyword>
<dbReference type="Proteomes" id="UP000001338">
    <property type="component" value="Unassembled WGS sequence"/>
</dbReference>
<evidence type="ECO:0000256" key="1">
    <source>
        <dbReference type="SAM" id="Phobius"/>
    </source>
</evidence>
<accession>A0A828Z0V6</accession>
<feature type="transmembrane region" description="Helical" evidence="1">
    <location>
        <begin position="6"/>
        <end position="24"/>
    </location>
</feature>
<evidence type="ECO:0000313" key="3">
    <source>
        <dbReference type="Proteomes" id="UP000001338"/>
    </source>
</evidence>
<comment type="caution">
    <text evidence="2">The sequence shown here is derived from an EMBL/GenBank/DDBJ whole genome shotgun (WGS) entry which is preliminary data.</text>
</comment>
<evidence type="ECO:0000313" key="2">
    <source>
        <dbReference type="EMBL" id="EKR63625.1"/>
    </source>
</evidence>
<protein>
    <submittedName>
        <fullName evidence="2">Uncharacterized protein</fullName>
    </submittedName>
</protein>
<dbReference type="GeneID" id="61114617"/>
<organism evidence="2 3">
    <name type="scientific">Leptospira weilii str. 2006001853</name>
    <dbReference type="NCBI Taxonomy" id="1001589"/>
    <lineage>
        <taxon>Bacteria</taxon>
        <taxon>Pseudomonadati</taxon>
        <taxon>Spirochaetota</taxon>
        <taxon>Spirochaetia</taxon>
        <taxon>Leptospirales</taxon>
        <taxon>Leptospiraceae</taxon>
        <taxon>Leptospira</taxon>
    </lineage>
</organism>
<dbReference type="EMBL" id="AFLV02000058">
    <property type="protein sequence ID" value="EKR63625.1"/>
    <property type="molecule type" value="Genomic_DNA"/>
</dbReference>
<proteinExistence type="predicted"/>
<dbReference type="RefSeq" id="WP_004496931.1">
    <property type="nucleotide sequence ID" value="NZ_AFLV02000058.1"/>
</dbReference>